<feature type="binding site" evidence="18">
    <location>
        <position position="340"/>
    </location>
    <ligand>
        <name>UDP-N-acetyl-alpha-D-glucosamine</name>
        <dbReference type="ChEBI" id="CHEBI:57705"/>
    </ligand>
</feature>
<keyword evidence="10 18" id="KW-0133">Cell shape</keyword>
<evidence type="ECO:0000256" key="1">
    <source>
        <dbReference type="ARBA" id="ARBA00004496"/>
    </source>
</evidence>
<comment type="catalytic activity">
    <reaction evidence="15 18">
        <text>alpha-D-glucosamine 1-phosphate + acetyl-CoA = N-acetyl-alpha-D-glucosamine 1-phosphate + CoA + H(+)</text>
        <dbReference type="Rhea" id="RHEA:13725"/>
        <dbReference type="ChEBI" id="CHEBI:15378"/>
        <dbReference type="ChEBI" id="CHEBI:57287"/>
        <dbReference type="ChEBI" id="CHEBI:57288"/>
        <dbReference type="ChEBI" id="CHEBI:57776"/>
        <dbReference type="ChEBI" id="CHEBI:58516"/>
        <dbReference type="EC" id="2.3.1.157"/>
    </reaction>
</comment>
<dbReference type="InterPro" id="IPR001451">
    <property type="entry name" value="Hexapep"/>
</dbReference>
<dbReference type="EMBL" id="ACGK02000001">
    <property type="protein sequence ID" value="EGF23352.1"/>
    <property type="molecule type" value="Genomic_DNA"/>
</dbReference>
<dbReference type="Gene3D" id="2.160.10.10">
    <property type="entry name" value="Hexapeptide repeat proteins"/>
    <property type="match status" value="1"/>
</dbReference>
<feature type="binding site" evidence="18">
    <location>
        <position position="80"/>
    </location>
    <ligand>
        <name>UDP-N-acetyl-alpha-D-glucosamine</name>
        <dbReference type="ChEBI" id="CHEBI:57705"/>
    </ligand>
</feature>
<feature type="binding site" evidence="18">
    <location>
        <position position="110"/>
    </location>
    <ligand>
        <name>Mg(2+)</name>
        <dbReference type="ChEBI" id="CHEBI:18420"/>
    </ligand>
</feature>
<comment type="catalytic activity">
    <reaction evidence="16 18">
        <text>N-acetyl-alpha-D-glucosamine 1-phosphate + UTP + H(+) = UDP-N-acetyl-alpha-D-glucosamine + diphosphate</text>
        <dbReference type="Rhea" id="RHEA:13509"/>
        <dbReference type="ChEBI" id="CHEBI:15378"/>
        <dbReference type="ChEBI" id="CHEBI:33019"/>
        <dbReference type="ChEBI" id="CHEBI:46398"/>
        <dbReference type="ChEBI" id="CHEBI:57705"/>
        <dbReference type="ChEBI" id="CHEBI:57776"/>
        <dbReference type="EC" id="2.7.7.23"/>
    </reaction>
</comment>
<dbReference type="PANTHER" id="PTHR43584:SF3">
    <property type="entry name" value="BIFUNCTIONAL PROTEIN GLMU"/>
    <property type="match status" value="1"/>
</dbReference>
<accession>F1T3Q8</accession>
<keyword evidence="7 18" id="KW-0479">Metal-binding</keyword>
<dbReference type="OrthoDB" id="9775031at2"/>
<evidence type="ECO:0000256" key="8">
    <source>
        <dbReference type="ARBA" id="ARBA00022737"/>
    </source>
</evidence>
<feature type="region of interest" description="Linker" evidence="18">
    <location>
        <begin position="238"/>
        <end position="258"/>
    </location>
</feature>
<dbReference type="Gene3D" id="3.90.550.10">
    <property type="entry name" value="Spore Coat Polysaccharide Biosynthesis Protein SpsA, Chain A"/>
    <property type="match status" value="1"/>
</dbReference>
<dbReference type="GO" id="GO:0009252">
    <property type="term" value="P:peptidoglycan biosynthetic process"/>
    <property type="evidence" value="ECO:0007669"/>
    <property type="project" value="UniProtKB-UniRule"/>
</dbReference>
<comment type="similarity">
    <text evidence="2 18">In the C-terminal section; belongs to the transferase hexapeptide repeat family.</text>
</comment>
<feature type="binding site" evidence="18">
    <location>
        <begin position="8"/>
        <end position="11"/>
    </location>
    <ligand>
        <name>UDP-N-acetyl-alpha-D-glucosamine</name>
        <dbReference type="ChEBI" id="CHEBI:57705"/>
    </ligand>
</feature>
<dbReference type="RefSeq" id="WP_006302422.1">
    <property type="nucleotide sequence ID" value="NZ_ACGK02000001.1"/>
</dbReference>
<keyword evidence="4 18" id="KW-0963">Cytoplasm</keyword>
<keyword evidence="8 18" id="KW-0677">Repeat</keyword>
<feature type="binding site" evidence="18">
    <location>
        <begin position="85"/>
        <end position="86"/>
    </location>
    <ligand>
        <name>UDP-N-acetyl-alpha-D-glucosamine</name>
        <dbReference type="ChEBI" id="CHEBI:57705"/>
    </ligand>
</feature>
<dbReference type="CDD" id="cd02540">
    <property type="entry name" value="GT2_GlmU_N_bac"/>
    <property type="match status" value="1"/>
</dbReference>
<sequence length="468" mass="51686">MPMTAIILAAGEGKRMKSHHSKVMHKLLDKPLIWWTAQAAQQAGATHIIIVVGHKGEEIRSYFDKINFKDQVQQLTFVEQREQRGTGHAVLCVKEQLGSFQGPVVVLYGDSPLITPQTIQNLVSFNKEHHNACSVISMTPPNCAGYGRLTFENDQISQIIEDKDCTPQQREQLTECNSGVYCFCGGRLSQHIDELTCENAQHEYYLTDMIGLYRKLKQPVAALHIEDYREVLGVNSRIQLTQVTKIMQMRINEHLMEQGVSMLDPHQVWVGPEVCIGQDCELLPQTFLWGSTRIGSDCVIGPQSRLTNATVGNGCIVDETVIVDSCIDDGVVCGPRAYIRGNAHLKHNAKAGTHVEIKGSEIGERSKVPHLSYIGDARLGSDVNIGGGSITCNYDGKHKSHTEIGNHVFIGSDTMMVAPVTIGDNALIGASSCITKDVPAGSLAIERSSQLIKKDWANQYWDKLKKED</sequence>
<dbReference type="GO" id="GO:0000902">
    <property type="term" value="P:cell morphogenesis"/>
    <property type="evidence" value="ECO:0007669"/>
    <property type="project" value="UniProtKB-UniRule"/>
</dbReference>
<feature type="binding site" evidence="18">
    <location>
        <position position="22"/>
    </location>
    <ligand>
        <name>UDP-N-acetyl-alpha-D-glucosamine</name>
        <dbReference type="ChEBI" id="CHEBI:57705"/>
    </ligand>
</feature>
<feature type="binding site" evidence="18">
    <location>
        <position position="147"/>
    </location>
    <ligand>
        <name>UDP-N-acetyl-alpha-D-glucosamine</name>
        <dbReference type="ChEBI" id="CHEBI:57705"/>
    </ligand>
</feature>
<dbReference type="UniPathway" id="UPA00113">
    <property type="reaction ID" value="UER00532"/>
</dbReference>
<evidence type="ECO:0000256" key="9">
    <source>
        <dbReference type="ARBA" id="ARBA00022842"/>
    </source>
</evidence>
<feature type="region of interest" description="Pyrophosphorylase" evidence="18">
    <location>
        <begin position="1"/>
        <end position="237"/>
    </location>
</feature>
<dbReference type="EC" id="2.3.1.157" evidence="18"/>
<evidence type="ECO:0000256" key="7">
    <source>
        <dbReference type="ARBA" id="ARBA00022723"/>
    </source>
</evidence>
<feature type="binding site" evidence="18">
    <location>
        <position position="177"/>
    </location>
    <ligand>
        <name>UDP-N-acetyl-alpha-D-glucosamine</name>
        <dbReference type="ChEBI" id="CHEBI:57705"/>
    </ligand>
</feature>
<comment type="pathway">
    <text evidence="18">Nucleotide-sugar biosynthesis; UDP-N-acetyl-alpha-D-glucosamine biosynthesis; UDP-N-acetyl-alpha-D-glucosamine from N-acetyl-alpha-D-glucosamine 1-phosphate: step 1/1.</text>
</comment>
<dbReference type="InterPro" id="IPR005882">
    <property type="entry name" value="Bifunctional_GlmU"/>
</dbReference>
<name>F1T3Q8_9ACTN</name>
<dbReference type="GO" id="GO:0006048">
    <property type="term" value="P:UDP-N-acetylglucosamine biosynthetic process"/>
    <property type="evidence" value="ECO:0007669"/>
    <property type="project" value="UniProtKB-UniPathway"/>
</dbReference>
<dbReference type="Pfam" id="PF00132">
    <property type="entry name" value="Hexapep"/>
    <property type="match status" value="1"/>
</dbReference>
<feature type="binding site" evidence="18">
    <location>
        <position position="161"/>
    </location>
    <ligand>
        <name>UDP-N-acetyl-alpha-D-glucosamine</name>
        <dbReference type="ChEBI" id="CHEBI:57705"/>
    </ligand>
</feature>
<evidence type="ECO:0000256" key="17">
    <source>
        <dbReference type="ARBA" id="ARBA00049628"/>
    </source>
</evidence>
<dbReference type="GO" id="GO:0000287">
    <property type="term" value="F:magnesium ion binding"/>
    <property type="evidence" value="ECO:0007669"/>
    <property type="project" value="UniProtKB-UniRule"/>
</dbReference>
<gene>
    <name evidence="18 20" type="primary">glmU</name>
    <name evidence="20" type="ORF">HMPREF0091_10299</name>
</gene>
<comment type="subcellular location">
    <subcellularLocation>
        <location evidence="1 18">Cytoplasm</location>
    </subcellularLocation>
</comment>
<comment type="pathway">
    <text evidence="18">Nucleotide-sugar biosynthesis; UDP-N-acetyl-alpha-D-glucosamine biosynthesis; N-acetyl-alpha-D-glucosamine 1-phosphate from alpha-D-glucosamine 6-phosphate (route II): step 2/2.</text>
</comment>
<dbReference type="GO" id="GO:0071555">
    <property type="term" value="P:cell wall organization"/>
    <property type="evidence" value="ECO:0007669"/>
    <property type="project" value="UniProtKB-KW"/>
</dbReference>
<dbReference type="InterPro" id="IPR050065">
    <property type="entry name" value="GlmU-like"/>
</dbReference>
<feature type="domain" description="MobA-like NTP transferase" evidence="19">
    <location>
        <begin position="5"/>
        <end position="135"/>
    </location>
</feature>
<dbReference type="GO" id="GO:0019134">
    <property type="term" value="F:glucosamine-1-phosphate N-acetyltransferase activity"/>
    <property type="evidence" value="ECO:0007669"/>
    <property type="project" value="UniProtKB-UniRule"/>
</dbReference>
<feature type="binding site" evidence="18">
    <location>
        <begin position="393"/>
        <end position="394"/>
    </location>
    <ligand>
        <name>acetyl-CoA</name>
        <dbReference type="ChEBI" id="CHEBI:57288"/>
    </ligand>
</feature>
<evidence type="ECO:0000256" key="14">
    <source>
        <dbReference type="ARBA" id="ARBA00023316"/>
    </source>
</evidence>
<reference evidence="20 21" key="1">
    <citation type="submission" date="2011-02" db="EMBL/GenBank/DDBJ databases">
        <authorList>
            <person name="Muzny D."/>
            <person name="Qin X."/>
            <person name="Buhay C."/>
            <person name="Dugan-Rocha S."/>
            <person name="Ding Y."/>
            <person name="Chen G."/>
            <person name="Hawes A."/>
            <person name="Holder M."/>
            <person name="Jhangiani S."/>
            <person name="Johnson A."/>
            <person name="Khan Z."/>
            <person name="Li Z."/>
            <person name="Liu W."/>
            <person name="Liu X."/>
            <person name="Perez L."/>
            <person name="Shen H."/>
            <person name="Wang Q."/>
            <person name="Watt J."/>
            <person name="Xi L."/>
            <person name="Xin Y."/>
            <person name="Zhou J."/>
            <person name="Deng J."/>
            <person name="Jiang H."/>
            <person name="Liu Y."/>
            <person name="Qu J."/>
            <person name="Song X.-Z."/>
            <person name="Zhang L."/>
            <person name="Villasana D."/>
            <person name="Johnson A."/>
            <person name="Liu J."/>
            <person name="Liyanage D."/>
            <person name="Lorensuhewa L."/>
            <person name="Robinson T."/>
            <person name="Song A."/>
            <person name="Song B.-B."/>
            <person name="Dinh H."/>
            <person name="Thornton R."/>
            <person name="Coyle M."/>
            <person name="Francisco L."/>
            <person name="Jackson L."/>
            <person name="Javaid M."/>
            <person name="Korchina V."/>
            <person name="Kovar C."/>
            <person name="Mata R."/>
            <person name="Mathew T."/>
            <person name="Ngo R."/>
            <person name="Nguyen L."/>
            <person name="Nguyen N."/>
            <person name="Okwuonu G."/>
            <person name="Ongeri F."/>
            <person name="Pham C."/>
            <person name="Simmons D."/>
            <person name="Wilczek-Boney K."/>
            <person name="Hale W."/>
            <person name="Jakkamsetti A."/>
            <person name="Pham P."/>
            <person name="Ruth R."/>
            <person name="San Lucas F."/>
            <person name="Warren J."/>
            <person name="Zhang J."/>
            <person name="Zhao Z."/>
            <person name="Zhou C."/>
            <person name="Zhu D."/>
            <person name="Lee S."/>
            <person name="Bess C."/>
            <person name="Blankenburg K."/>
            <person name="Forbes L."/>
            <person name="Fu Q."/>
            <person name="Gubbala S."/>
            <person name="Hirani K."/>
            <person name="Jayaseelan J.C."/>
            <person name="Lara F."/>
            <person name="Munidasa M."/>
            <person name="Palculict T."/>
            <person name="Patil S."/>
            <person name="Pu L.-L."/>
            <person name="Saada N."/>
            <person name="Tang L."/>
            <person name="Weissenberger G."/>
            <person name="Zhu Y."/>
            <person name="Hemphill L."/>
            <person name="Shang Y."/>
            <person name="Youmans B."/>
            <person name="Ayvaz T."/>
            <person name="Ross M."/>
            <person name="Santibanez J."/>
            <person name="Aqrawi P."/>
            <person name="Gross S."/>
            <person name="Joshi V."/>
            <person name="Fowler G."/>
            <person name="Nazareth L."/>
            <person name="Reid J."/>
            <person name="Worley K."/>
            <person name="Petrosino J."/>
            <person name="Highlander S."/>
            <person name="Gibbs R."/>
        </authorList>
    </citation>
    <scope>NUCLEOTIDE SEQUENCE [LARGE SCALE GENOMIC DNA]</scope>
    <source>
        <strain evidence="20 21">DSM 15829</strain>
    </source>
</reference>
<dbReference type="eggNOG" id="COG1207">
    <property type="taxonomic scope" value="Bacteria"/>
</dbReference>
<dbReference type="GO" id="GO:0003977">
    <property type="term" value="F:UDP-N-acetylglucosamine diphosphorylase activity"/>
    <property type="evidence" value="ECO:0007669"/>
    <property type="project" value="UniProtKB-UniRule"/>
</dbReference>
<dbReference type="GO" id="GO:0016020">
    <property type="term" value="C:membrane"/>
    <property type="evidence" value="ECO:0007669"/>
    <property type="project" value="GOC"/>
</dbReference>
<dbReference type="InterPro" id="IPR025877">
    <property type="entry name" value="MobA-like_NTP_Trfase"/>
</dbReference>
<keyword evidence="11 18" id="KW-0573">Peptidoglycan synthesis</keyword>
<evidence type="ECO:0000256" key="4">
    <source>
        <dbReference type="ARBA" id="ARBA00022490"/>
    </source>
</evidence>
<comment type="function">
    <text evidence="17 18">Catalyzes the last two sequential reactions in the de novo biosynthetic pathway for UDP-N-acetylglucosamine (UDP-GlcNAc). The C-terminal domain catalyzes the transfer of acetyl group from acetyl coenzyme A to glucosamine-1-phosphate (GlcN-1-P) to produce N-acetylglucosamine-1-phosphate (GlcNAc-1-P), which is converted into UDP-GlcNAc by the transfer of uridine 5-monophosphate (from uridine 5-triphosphate), a reaction catalyzed by the N-terminal domain.</text>
</comment>
<feature type="binding site" evidence="18">
    <location>
        <position position="384"/>
    </location>
    <ligand>
        <name>UDP-N-acetyl-alpha-D-glucosamine</name>
        <dbReference type="ChEBI" id="CHEBI:57705"/>
    </ligand>
</feature>
<organism evidence="20 21">
    <name type="scientific">Fannyhessea vaginae DSM 15829</name>
    <dbReference type="NCBI Taxonomy" id="525256"/>
    <lineage>
        <taxon>Bacteria</taxon>
        <taxon>Bacillati</taxon>
        <taxon>Actinomycetota</taxon>
        <taxon>Coriobacteriia</taxon>
        <taxon>Coriobacteriales</taxon>
        <taxon>Atopobiaceae</taxon>
        <taxon>Fannyhessea</taxon>
    </lineage>
</organism>
<dbReference type="GO" id="GO:0005737">
    <property type="term" value="C:cytoplasm"/>
    <property type="evidence" value="ECO:0007669"/>
    <property type="project" value="UniProtKB-SubCell"/>
</dbReference>
<comment type="subunit">
    <text evidence="18">Homotrimer.</text>
</comment>
<dbReference type="UniPathway" id="UPA00973"/>
<evidence type="ECO:0000256" key="3">
    <source>
        <dbReference type="ARBA" id="ARBA00007947"/>
    </source>
</evidence>
<dbReference type="GeneID" id="93211058"/>
<evidence type="ECO:0000256" key="18">
    <source>
        <dbReference type="HAMAP-Rule" id="MF_01631"/>
    </source>
</evidence>
<dbReference type="PANTHER" id="PTHR43584">
    <property type="entry name" value="NUCLEOTIDYL TRANSFERASE"/>
    <property type="match status" value="1"/>
</dbReference>
<evidence type="ECO:0000256" key="5">
    <source>
        <dbReference type="ARBA" id="ARBA00022679"/>
    </source>
</evidence>
<dbReference type="SUPFAM" id="SSF51161">
    <property type="entry name" value="Trimeric LpxA-like enzymes"/>
    <property type="match status" value="1"/>
</dbReference>
<evidence type="ECO:0000256" key="16">
    <source>
        <dbReference type="ARBA" id="ARBA00048493"/>
    </source>
</evidence>
<dbReference type="Proteomes" id="UP000005947">
    <property type="component" value="Unassembled WGS sequence"/>
</dbReference>
<evidence type="ECO:0000256" key="6">
    <source>
        <dbReference type="ARBA" id="ARBA00022695"/>
    </source>
</evidence>
<evidence type="ECO:0000256" key="10">
    <source>
        <dbReference type="ARBA" id="ARBA00022960"/>
    </source>
</evidence>
<keyword evidence="14 18" id="KW-0961">Cell wall biogenesis/degradation</keyword>
<feature type="binding site" evidence="18">
    <location>
        <position position="447"/>
    </location>
    <ligand>
        <name>acetyl-CoA</name>
        <dbReference type="ChEBI" id="CHEBI:57288"/>
    </ligand>
</feature>
<dbReference type="InterPro" id="IPR011004">
    <property type="entry name" value="Trimer_LpxA-like_sf"/>
</dbReference>
<evidence type="ECO:0000256" key="12">
    <source>
        <dbReference type="ARBA" id="ARBA00023268"/>
    </source>
</evidence>
<dbReference type="InterPro" id="IPR038009">
    <property type="entry name" value="GlmU_C_LbH"/>
</dbReference>
<feature type="active site" description="Proton acceptor" evidence="18">
    <location>
        <position position="370"/>
    </location>
</feature>
<proteinExistence type="inferred from homology"/>
<feature type="binding site" evidence="18">
    <location>
        <position position="235"/>
    </location>
    <ligand>
        <name>UDP-N-acetyl-alpha-D-glucosamine</name>
        <dbReference type="ChEBI" id="CHEBI:57705"/>
    </ligand>
</feature>
<dbReference type="InterPro" id="IPR029044">
    <property type="entry name" value="Nucleotide-diphossugar_trans"/>
</dbReference>
<dbReference type="CDD" id="cd03353">
    <property type="entry name" value="LbH_GlmU_C"/>
    <property type="match status" value="1"/>
</dbReference>
<comment type="similarity">
    <text evidence="3 18">In the N-terminal section; belongs to the N-acetylglucosamine-1-phosphate uridyltransferase family.</text>
</comment>
<feature type="region of interest" description="N-acetyltransferase" evidence="18">
    <location>
        <begin position="259"/>
        <end position="468"/>
    </location>
</feature>
<dbReference type="GO" id="GO:0009245">
    <property type="term" value="P:lipid A biosynthetic process"/>
    <property type="evidence" value="ECO:0007669"/>
    <property type="project" value="UniProtKB-UniRule"/>
</dbReference>
<comment type="cofactor">
    <cofactor evidence="18">
        <name>Mg(2+)</name>
        <dbReference type="ChEBI" id="CHEBI:18420"/>
    </cofactor>
    <text evidence="18">Binds 1 Mg(2+) ion per subunit.</text>
</comment>
<comment type="pathway">
    <text evidence="18">Bacterial outer membrane biogenesis; LPS lipid A biosynthesis.</text>
</comment>
<evidence type="ECO:0000256" key="11">
    <source>
        <dbReference type="ARBA" id="ARBA00022984"/>
    </source>
</evidence>
<evidence type="ECO:0000259" key="19">
    <source>
        <dbReference type="Pfam" id="PF12804"/>
    </source>
</evidence>
<keyword evidence="12 18" id="KW-0511">Multifunctional enzyme</keyword>
<keyword evidence="9 18" id="KW-0460">Magnesium</keyword>
<dbReference type="NCBIfam" id="TIGR01173">
    <property type="entry name" value="glmU"/>
    <property type="match status" value="1"/>
</dbReference>
<feature type="binding site" evidence="18">
    <location>
        <position position="358"/>
    </location>
    <ligand>
        <name>UDP-N-acetyl-alpha-D-glucosamine</name>
        <dbReference type="ChEBI" id="CHEBI:57705"/>
    </ligand>
</feature>
<comment type="caution">
    <text evidence="20">The sequence shown here is derived from an EMBL/GenBank/DDBJ whole genome shotgun (WGS) entry which is preliminary data.</text>
</comment>
<keyword evidence="5 18" id="KW-0808">Transferase</keyword>
<keyword evidence="6 18" id="KW-0548">Nucleotidyltransferase</keyword>
<comment type="caution">
    <text evidence="18">Lacks conserved residue(s) required for the propagation of feature annotation.</text>
</comment>
<dbReference type="HAMAP" id="MF_01631">
    <property type="entry name" value="GlmU"/>
    <property type="match status" value="1"/>
</dbReference>
<evidence type="ECO:0000256" key="2">
    <source>
        <dbReference type="ARBA" id="ARBA00007707"/>
    </source>
</evidence>
<feature type="binding site" evidence="18">
    <location>
        <position position="373"/>
    </location>
    <ligand>
        <name>UDP-N-acetyl-alpha-D-glucosamine</name>
        <dbReference type="ChEBI" id="CHEBI:57705"/>
    </ligand>
</feature>
<feature type="binding site" evidence="18">
    <location>
        <position position="430"/>
    </location>
    <ligand>
        <name>acetyl-CoA</name>
        <dbReference type="ChEBI" id="CHEBI:57288"/>
    </ligand>
</feature>
<dbReference type="GO" id="GO:0008360">
    <property type="term" value="P:regulation of cell shape"/>
    <property type="evidence" value="ECO:0007669"/>
    <property type="project" value="UniProtKB-KW"/>
</dbReference>
<keyword evidence="13 18" id="KW-0012">Acyltransferase</keyword>
<evidence type="ECO:0000313" key="21">
    <source>
        <dbReference type="Proteomes" id="UP000005947"/>
    </source>
</evidence>
<protein>
    <recommendedName>
        <fullName evidence="18">Bifunctional protein GlmU</fullName>
    </recommendedName>
    <domain>
        <recommendedName>
            <fullName evidence="18">UDP-N-acetylglucosamine pyrophosphorylase</fullName>
            <ecNumber evidence="18">2.7.7.23</ecNumber>
        </recommendedName>
        <alternativeName>
            <fullName evidence="18">N-acetylglucosamine-1-phosphate uridyltransferase</fullName>
        </alternativeName>
    </domain>
    <domain>
        <recommendedName>
            <fullName evidence="18">Glucosamine-1-phosphate N-acetyltransferase</fullName>
            <ecNumber evidence="18">2.3.1.157</ecNumber>
        </recommendedName>
    </domain>
</protein>
<feature type="binding site" evidence="18">
    <location>
        <position position="235"/>
    </location>
    <ligand>
        <name>Mg(2+)</name>
        <dbReference type="ChEBI" id="CHEBI:18420"/>
    </ligand>
</feature>
<keyword evidence="21" id="KW-1185">Reference proteome</keyword>
<feature type="binding site" evidence="18">
    <location>
        <begin position="108"/>
        <end position="110"/>
    </location>
    <ligand>
        <name>UDP-N-acetyl-alpha-D-glucosamine</name>
        <dbReference type="ChEBI" id="CHEBI:57705"/>
    </ligand>
</feature>
<evidence type="ECO:0000256" key="15">
    <source>
        <dbReference type="ARBA" id="ARBA00048247"/>
    </source>
</evidence>
<evidence type="ECO:0000256" key="13">
    <source>
        <dbReference type="ARBA" id="ARBA00023315"/>
    </source>
</evidence>
<dbReference type="SUPFAM" id="SSF53448">
    <property type="entry name" value="Nucleotide-diphospho-sugar transferases"/>
    <property type="match status" value="1"/>
</dbReference>
<dbReference type="Pfam" id="PF12804">
    <property type="entry name" value="NTP_transf_3"/>
    <property type="match status" value="1"/>
</dbReference>
<dbReference type="AlphaFoldDB" id="F1T3Q8"/>
<evidence type="ECO:0000313" key="20">
    <source>
        <dbReference type="EMBL" id="EGF23352.1"/>
    </source>
</evidence>
<dbReference type="EC" id="2.7.7.23" evidence="18"/>
<feature type="binding site" evidence="18">
    <location>
        <position position="412"/>
    </location>
    <ligand>
        <name>acetyl-CoA</name>
        <dbReference type="ChEBI" id="CHEBI:57288"/>
    </ligand>
</feature>